<sequence length="366" mass="41827">METSFNCSVLSDTINNLDNFSVNIYKQNNKIFTKLVKLWKVNVVDEDGIEKKHGKAEFTVSNIHIVTIIPVPDLQVREALHKFIRDKIETNLEAFENGSSRLNDYQGISISGGSGTGKTRHGFETINIIKDLKQIQDDRRYPRDISHVNLVVTVLQAIRQSYHKSKKLLILLQLDEYQRDEYLIANILRFTSQLVADQQICDMKILIVHICTGTAPIKLQEFDNPEHHSVTDYNVYGIHMSPMNIEKSLNIMDSVIDHKMKTSNELTNPISRNNPLYRILVGAVREIAVIMERILVYWAKRKHSIDNWLDCVGGRKDPQDITDENPITKDTALDDSTVEDHEAGGLIFLEKINSTEYKAKAPLVLM</sequence>
<keyword evidence="2" id="KW-1185">Reference proteome</keyword>
<proteinExistence type="predicted"/>
<feature type="non-terminal residue" evidence="1">
    <location>
        <position position="1"/>
    </location>
</feature>
<accession>A0A9W4WV60</accession>
<evidence type="ECO:0000313" key="2">
    <source>
        <dbReference type="Proteomes" id="UP001153678"/>
    </source>
</evidence>
<reference evidence="1" key="1">
    <citation type="submission" date="2022-08" db="EMBL/GenBank/DDBJ databases">
        <authorList>
            <person name="Kallberg Y."/>
            <person name="Tangrot J."/>
            <person name="Rosling A."/>
        </authorList>
    </citation>
    <scope>NUCLEOTIDE SEQUENCE</scope>
    <source>
        <strain evidence="1">Wild A</strain>
    </source>
</reference>
<comment type="caution">
    <text evidence="1">The sequence shown here is derived from an EMBL/GenBank/DDBJ whole genome shotgun (WGS) entry which is preliminary data.</text>
</comment>
<gene>
    <name evidence="1" type="ORF">FWILDA_LOCUS13444</name>
</gene>
<dbReference type="EMBL" id="CAMKVN010005030">
    <property type="protein sequence ID" value="CAI2188168.1"/>
    <property type="molecule type" value="Genomic_DNA"/>
</dbReference>
<name>A0A9W4WV60_9GLOM</name>
<dbReference type="Proteomes" id="UP001153678">
    <property type="component" value="Unassembled WGS sequence"/>
</dbReference>
<organism evidence="1 2">
    <name type="scientific">Funneliformis geosporum</name>
    <dbReference type="NCBI Taxonomy" id="1117311"/>
    <lineage>
        <taxon>Eukaryota</taxon>
        <taxon>Fungi</taxon>
        <taxon>Fungi incertae sedis</taxon>
        <taxon>Mucoromycota</taxon>
        <taxon>Glomeromycotina</taxon>
        <taxon>Glomeromycetes</taxon>
        <taxon>Glomerales</taxon>
        <taxon>Glomeraceae</taxon>
        <taxon>Funneliformis</taxon>
    </lineage>
</organism>
<dbReference type="OrthoDB" id="2445272at2759"/>
<protein>
    <submittedName>
        <fullName evidence="1">17625_t:CDS:1</fullName>
    </submittedName>
</protein>
<evidence type="ECO:0000313" key="1">
    <source>
        <dbReference type="EMBL" id="CAI2188168.1"/>
    </source>
</evidence>
<dbReference type="AlphaFoldDB" id="A0A9W4WV60"/>